<evidence type="ECO:0000313" key="3">
    <source>
        <dbReference type="EMBL" id="CAE6488896.1"/>
    </source>
</evidence>
<dbReference type="PANTHER" id="PTHR32385">
    <property type="entry name" value="MANNOSYL PHOSPHORYLINOSITOL CERAMIDE SYNTHASE"/>
    <property type="match status" value="1"/>
</dbReference>
<dbReference type="Pfam" id="PF04488">
    <property type="entry name" value="Gly_transf_sug"/>
    <property type="match status" value="1"/>
</dbReference>
<dbReference type="AlphaFoldDB" id="A0A8H3CP77"/>
<dbReference type="Gene3D" id="3.90.550.20">
    <property type="match status" value="1"/>
</dbReference>
<sequence length="382" mass="42678">MSFGSIFRFPTTMYTHPSHRARNLTCLMFVGFTALLTSAALFVEYSSTDTEHTLCATVLPDTTLTRATYAFNTTAPRAQTLDARTLISAVAAGQQVSARFIHQSWKTHELKPSAIPLADSWRLAYPNWDYILWDDADNRELVRVLYPRLLEPYDALPREIYRADFVRNLYMHAFGGIYADLDSEAVAPLDSLLSTSAERLSDSASTPVAFVGQMATSDNPAHAVPNAFFAATSPGHPFWFIPVEFAVAWVSDWTAHRTEGEEPVDPEFVTGPVALRYSLFVYADPVNWPASHGSHVVQVTNSAPLPPLSDLSARVAPNATAPPVALLPPDIIYPYSWDTSRPRIGNAATKCVCWMNWRTYDRERCKSRVGARWVVNYWSHGW</sequence>
<gene>
    <name evidence="3" type="ORF">RDB_LOCUS127044</name>
</gene>
<proteinExistence type="inferred from homology"/>
<dbReference type="InterPro" id="IPR051706">
    <property type="entry name" value="Glycosyltransferase_domain"/>
</dbReference>
<dbReference type="Proteomes" id="UP000663843">
    <property type="component" value="Unassembled WGS sequence"/>
</dbReference>
<evidence type="ECO:0000313" key="4">
    <source>
        <dbReference type="Proteomes" id="UP000663843"/>
    </source>
</evidence>
<evidence type="ECO:0000256" key="2">
    <source>
        <dbReference type="ARBA" id="ARBA00022679"/>
    </source>
</evidence>
<name>A0A8H3CP77_9AGAM</name>
<protein>
    <submittedName>
        <fullName evidence="3">Uncharacterized protein</fullName>
    </submittedName>
</protein>
<dbReference type="InterPro" id="IPR007577">
    <property type="entry name" value="GlycoTrfase_DXD_sugar-bd_CS"/>
</dbReference>
<dbReference type="SUPFAM" id="SSF53448">
    <property type="entry name" value="Nucleotide-diphospho-sugar transferases"/>
    <property type="match status" value="1"/>
</dbReference>
<accession>A0A8H3CP77</accession>
<keyword evidence="2" id="KW-0808">Transferase</keyword>
<dbReference type="GO" id="GO:0016020">
    <property type="term" value="C:membrane"/>
    <property type="evidence" value="ECO:0007669"/>
    <property type="project" value="GOC"/>
</dbReference>
<dbReference type="GO" id="GO:0000030">
    <property type="term" value="F:mannosyltransferase activity"/>
    <property type="evidence" value="ECO:0007669"/>
    <property type="project" value="TreeGrafter"/>
</dbReference>
<evidence type="ECO:0000256" key="1">
    <source>
        <dbReference type="ARBA" id="ARBA00009003"/>
    </source>
</evidence>
<dbReference type="GO" id="GO:0051999">
    <property type="term" value="P:mannosyl-inositol phosphorylceramide biosynthetic process"/>
    <property type="evidence" value="ECO:0007669"/>
    <property type="project" value="TreeGrafter"/>
</dbReference>
<reference evidence="3" key="1">
    <citation type="submission" date="2021-01" db="EMBL/GenBank/DDBJ databases">
        <authorList>
            <person name="Kaushik A."/>
        </authorList>
    </citation>
    <scope>NUCLEOTIDE SEQUENCE</scope>
    <source>
        <strain evidence="3">AG2-2IIIB</strain>
    </source>
</reference>
<dbReference type="EMBL" id="CAJMWT010004356">
    <property type="protein sequence ID" value="CAE6488896.1"/>
    <property type="molecule type" value="Genomic_DNA"/>
</dbReference>
<comment type="caution">
    <text evidence="3">The sequence shown here is derived from an EMBL/GenBank/DDBJ whole genome shotgun (WGS) entry which is preliminary data.</text>
</comment>
<organism evidence="3 4">
    <name type="scientific">Rhizoctonia solani</name>
    <dbReference type="NCBI Taxonomy" id="456999"/>
    <lineage>
        <taxon>Eukaryota</taxon>
        <taxon>Fungi</taxon>
        <taxon>Dikarya</taxon>
        <taxon>Basidiomycota</taxon>
        <taxon>Agaricomycotina</taxon>
        <taxon>Agaricomycetes</taxon>
        <taxon>Cantharellales</taxon>
        <taxon>Ceratobasidiaceae</taxon>
        <taxon>Rhizoctonia</taxon>
    </lineage>
</organism>
<dbReference type="InterPro" id="IPR029044">
    <property type="entry name" value="Nucleotide-diphossugar_trans"/>
</dbReference>
<comment type="similarity">
    <text evidence="1">Belongs to the glycosyltransferase 32 family.</text>
</comment>
<dbReference type="PANTHER" id="PTHR32385:SF23">
    <property type="entry name" value="NUCLEOTIDE-DIPHOSPHO-SUGAR TRANSFERASE"/>
    <property type="match status" value="1"/>
</dbReference>